<dbReference type="InterPro" id="IPR034701">
    <property type="entry name" value="CdaA"/>
</dbReference>
<dbReference type="Gene3D" id="3.40.1700.10">
    <property type="entry name" value="DNA integrity scanning protein, DisA, N-terminal domain"/>
    <property type="match status" value="1"/>
</dbReference>
<dbReference type="InterPro" id="IPR003390">
    <property type="entry name" value="DNA_integrity_scan_DisA_N"/>
</dbReference>
<comment type="function">
    <text evidence="10">Catalyzes the condensation of 2 ATP molecules into cyclic di-AMP (c-di-AMP), a second messenger used to regulate differing processes in different bacteria.</text>
</comment>
<evidence type="ECO:0000256" key="9">
    <source>
        <dbReference type="ARBA" id="ARBA00023136"/>
    </source>
</evidence>
<dbReference type="InterPro" id="IPR050338">
    <property type="entry name" value="DisA"/>
</dbReference>
<protein>
    <recommendedName>
        <fullName evidence="10">Diadenylate cyclase</fullName>
        <shortName evidence="10">DAC</shortName>
        <ecNumber evidence="10">2.7.7.85</ecNumber>
    </recommendedName>
    <alternativeName>
        <fullName evidence="10">Cyclic-di-AMP synthase</fullName>
        <shortName evidence="10">c-di-AMP synthase</shortName>
    </alternativeName>
</protein>
<proteinExistence type="inferred from homology"/>
<comment type="similarity">
    <text evidence="10">Belongs to the adenylate cyclase family. DacA/CdaA subfamily.</text>
</comment>
<feature type="transmembrane region" description="Helical" evidence="10">
    <location>
        <begin position="65"/>
        <end position="83"/>
    </location>
</feature>
<keyword evidence="9 10" id="KW-0472">Membrane</keyword>
<dbReference type="PROSITE" id="PS51794">
    <property type="entry name" value="DAC"/>
    <property type="match status" value="1"/>
</dbReference>
<evidence type="ECO:0000259" key="11">
    <source>
        <dbReference type="PROSITE" id="PS51794"/>
    </source>
</evidence>
<evidence type="ECO:0000256" key="10">
    <source>
        <dbReference type="HAMAP-Rule" id="MF_01499"/>
    </source>
</evidence>
<dbReference type="SUPFAM" id="SSF143597">
    <property type="entry name" value="YojJ-like"/>
    <property type="match status" value="1"/>
</dbReference>
<sequence length="267" mass="29157">MNASSLLNFLTTYVRPVLDVGILAFLIYQAYQLLVMTEAVYLIRGILILVVVYGAAFFLNLSTVTWIMNILAPGLVVSLAIILQPELRRIFIQLGRQSIIRKKNAARTSWIDAAVSATVYLSGKRRGALIVIARKVGLSSYIEKGIPLDAIISTSLLISVFEHDNPLHDGAAIISQGRLAAAGCFLPLSDQQDIRKTFGSRHRAALGIAEESDAVVLIASEETGALSLSYDSKLYYDLSPDEVLERLRTLFSENGVSSQTGEVDNEP</sequence>
<feature type="transmembrane region" description="Helical" evidence="10">
    <location>
        <begin position="6"/>
        <end position="28"/>
    </location>
</feature>
<evidence type="ECO:0000256" key="3">
    <source>
        <dbReference type="ARBA" id="ARBA00022679"/>
    </source>
</evidence>
<dbReference type="PANTHER" id="PTHR34185">
    <property type="entry name" value="DIADENYLATE CYCLASE"/>
    <property type="match status" value="1"/>
</dbReference>
<comment type="catalytic activity">
    <reaction evidence="1 10">
        <text>2 ATP = 3',3'-c-di-AMP + 2 diphosphate</text>
        <dbReference type="Rhea" id="RHEA:35655"/>
        <dbReference type="ChEBI" id="CHEBI:30616"/>
        <dbReference type="ChEBI" id="CHEBI:33019"/>
        <dbReference type="ChEBI" id="CHEBI:71500"/>
        <dbReference type="EC" id="2.7.7.85"/>
    </reaction>
</comment>
<evidence type="ECO:0000256" key="7">
    <source>
        <dbReference type="ARBA" id="ARBA00022840"/>
    </source>
</evidence>
<keyword evidence="4 10" id="KW-0812">Transmembrane</keyword>
<dbReference type="GO" id="GO:0004016">
    <property type="term" value="F:adenylate cyclase activity"/>
    <property type="evidence" value="ECO:0007669"/>
    <property type="project" value="UniProtKB-UniRule"/>
</dbReference>
<gene>
    <name evidence="10" type="primary">dacA</name>
    <name evidence="12" type="ORF">SPIRO4BDMA_50714</name>
</gene>
<evidence type="ECO:0000256" key="1">
    <source>
        <dbReference type="ARBA" id="ARBA00000877"/>
    </source>
</evidence>
<dbReference type="PIRSF" id="PIRSF004793">
    <property type="entry name" value="UCP004793"/>
    <property type="match status" value="1"/>
</dbReference>
<dbReference type="PANTHER" id="PTHR34185:SF1">
    <property type="entry name" value="DIADENYLATE CYCLASE"/>
    <property type="match status" value="1"/>
</dbReference>
<dbReference type="EC" id="2.7.7.85" evidence="10"/>
<accession>A0A3P3XSZ1</accession>
<keyword evidence="7 10" id="KW-0067">ATP-binding</keyword>
<comment type="caution">
    <text evidence="10">Lacks conserved residue(s) required for the propagation of feature annotation.</text>
</comment>
<reference evidence="12" key="1">
    <citation type="submission" date="2017-02" db="EMBL/GenBank/DDBJ databases">
        <authorList>
            <person name="Regsiter A."/>
            <person name="William W."/>
        </authorList>
    </citation>
    <scope>NUCLEOTIDE SEQUENCE</scope>
    <source>
        <strain evidence="12">BdmA 4</strain>
    </source>
</reference>
<evidence type="ECO:0000313" key="12">
    <source>
        <dbReference type="EMBL" id="SLM19199.1"/>
    </source>
</evidence>
<dbReference type="HAMAP" id="MF_01499">
    <property type="entry name" value="DacA"/>
    <property type="match status" value="1"/>
</dbReference>
<dbReference type="InterPro" id="IPR036888">
    <property type="entry name" value="DNA_integrity_DisA_N_sf"/>
</dbReference>
<comment type="subunit">
    <text evidence="10">Probably a homodimer.</text>
</comment>
<evidence type="ECO:0000256" key="6">
    <source>
        <dbReference type="ARBA" id="ARBA00022741"/>
    </source>
</evidence>
<evidence type="ECO:0000256" key="2">
    <source>
        <dbReference type="ARBA" id="ARBA00022475"/>
    </source>
</evidence>
<dbReference type="GO" id="GO:0106408">
    <property type="term" value="F:diadenylate cyclase activity"/>
    <property type="evidence" value="ECO:0007669"/>
    <property type="project" value="UniProtKB-EC"/>
</dbReference>
<organism evidence="12">
    <name type="scientific">uncultured spirochete</name>
    <dbReference type="NCBI Taxonomy" id="156406"/>
    <lineage>
        <taxon>Bacteria</taxon>
        <taxon>Pseudomonadati</taxon>
        <taxon>Spirochaetota</taxon>
        <taxon>Spirochaetia</taxon>
        <taxon>Spirochaetales</taxon>
        <taxon>environmental samples</taxon>
    </lineage>
</organism>
<keyword evidence="6 10" id="KW-0547">Nucleotide-binding</keyword>
<dbReference type="AlphaFoldDB" id="A0A3P3XSZ1"/>
<evidence type="ECO:0000256" key="4">
    <source>
        <dbReference type="ARBA" id="ARBA00022692"/>
    </source>
</evidence>
<dbReference type="GO" id="GO:0006171">
    <property type="term" value="P:cAMP biosynthetic process"/>
    <property type="evidence" value="ECO:0007669"/>
    <property type="project" value="InterPro"/>
</dbReference>
<dbReference type="GO" id="GO:0005524">
    <property type="term" value="F:ATP binding"/>
    <property type="evidence" value="ECO:0007669"/>
    <property type="project" value="UniProtKB-UniRule"/>
</dbReference>
<evidence type="ECO:0000256" key="5">
    <source>
        <dbReference type="ARBA" id="ARBA00022695"/>
    </source>
</evidence>
<dbReference type="InterPro" id="IPR014046">
    <property type="entry name" value="C-di-AMP_synthase"/>
</dbReference>
<dbReference type="NCBIfam" id="TIGR00159">
    <property type="entry name" value="diadenylate cyclase CdaA"/>
    <property type="match status" value="1"/>
</dbReference>
<keyword evidence="8 10" id="KW-1133">Transmembrane helix</keyword>
<keyword evidence="3 10" id="KW-0808">Transferase</keyword>
<evidence type="ECO:0000256" key="8">
    <source>
        <dbReference type="ARBA" id="ARBA00022989"/>
    </source>
</evidence>
<feature type="transmembrane region" description="Helical" evidence="10">
    <location>
        <begin position="40"/>
        <end position="59"/>
    </location>
</feature>
<dbReference type="EMBL" id="FWDO01000005">
    <property type="protein sequence ID" value="SLM19199.1"/>
    <property type="molecule type" value="Genomic_DNA"/>
</dbReference>
<feature type="domain" description="DAC" evidence="11">
    <location>
        <begin position="84"/>
        <end position="240"/>
    </location>
</feature>
<keyword evidence="5 10" id="KW-0548">Nucleotidyltransferase</keyword>
<dbReference type="Pfam" id="PF02457">
    <property type="entry name" value="DAC"/>
    <property type="match status" value="1"/>
</dbReference>
<name>A0A3P3XSZ1_9SPIR</name>
<keyword evidence="2 10" id="KW-1003">Cell membrane</keyword>